<dbReference type="Gene3D" id="3.90.25.10">
    <property type="entry name" value="UDP-galactose 4-epimerase, domain 1"/>
    <property type="match status" value="1"/>
</dbReference>
<keyword evidence="1" id="KW-0521">NADP</keyword>
<evidence type="ECO:0000256" key="2">
    <source>
        <dbReference type="ARBA" id="ARBA00023002"/>
    </source>
</evidence>
<dbReference type="PANTHER" id="PTHR47706:SF9">
    <property type="entry name" value="NMRA-LIKE DOMAIN-CONTAINING PROTEIN-RELATED"/>
    <property type="match status" value="1"/>
</dbReference>
<keyword evidence="2" id="KW-0560">Oxidoreductase</keyword>
<dbReference type="GO" id="GO:0016491">
    <property type="term" value="F:oxidoreductase activity"/>
    <property type="evidence" value="ECO:0007669"/>
    <property type="project" value="UniProtKB-KW"/>
</dbReference>
<sequence>MPTEIWNDLDTIITTTTYRKLSQKSVLIIAYDEQDLIEFQTYLNDNVKFQSKNFIIKGFIKEKYLWPRIFNHNYGYRYGHRNEGRHSRFQLVSQLTTILQGVDIVVSMIGSNYEHQKIIIQCCVEAQIPRFIAWEFGVNLQSPILNYDMSALEGHELDEELDNTPKRFKYTLLQTGYLSNEILSSQMGFHLQDKMMTIYGKGIEPLNLTFKQDLMRLLCNMICNDDRHELFRKKIVIGKRTSQLQIYEEIKKVTKVEFKIVRYGLQDIPYDQQFQRLLAVGRLKAFVGRNTEVRRYFPDFEPMDISKWIETQSDLSKSYHIIP</sequence>
<evidence type="ECO:0000313" key="4">
    <source>
        <dbReference type="Proteomes" id="UP000789570"/>
    </source>
</evidence>
<dbReference type="OrthoDB" id="5283654at2759"/>
<evidence type="ECO:0000313" key="3">
    <source>
        <dbReference type="EMBL" id="CAG8438724.1"/>
    </source>
</evidence>
<accession>A0A9N8YPU3</accession>
<evidence type="ECO:0000256" key="1">
    <source>
        <dbReference type="ARBA" id="ARBA00022857"/>
    </source>
</evidence>
<dbReference type="Proteomes" id="UP000789570">
    <property type="component" value="Unassembled WGS sequence"/>
</dbReference>
<protein>
    <submittedName>
        <fullName evidence="3">3554_t:CDS:1</fullName>
    </submittedName>
</protein>
<dbReference type="SUPFAM" id="SSF51735">
    <property type="entry name" value="NAD(P)-binding Rossmann-fold domains"/>
    <property type="match status" value="1"/>
</dbReference>
<dbReference type="EMBL" id="CAJVPQ010000032">
    <property type="protein sequence ID" value="CAG8438724.1"/>
    <property type="molecule type" value="Genomic_DNA"/>
</dbReference>
<dbReference type="InterPro" id="IPR036291">
    <property type="entry name" value="NAD(P)-bd_dom_sf"/>
</dbReference>
<organism evidence="3 4">
    <name type="scientific">Funneliformis caledonium</name>
    <dbReference type="NCBI Taxonomy" id="1117310"/>
    <lineage>
        <taxon>Eukaryota</taxon>
        <taxon>Fungi</taxon>
        <taxon>Fungi incertae sedis</taxon>
        <taxon>Mucoromycota</taxon>
        <taxon>Glomeromycotina</taxon>
        <taxon>Glomeromycetes</taxon>
        <taxon>Glomerales</taxon>
        <taxon>Glomeraceae</taxon>
        <taxon>Funneliformis</taxon>
    </lineage>
</organism>
<dbReference type="AlphaFoldDB" id="A0A9N8YPU3"/>
<gene>
    <name evidence="3" type="ORF">FCALED_LOCUS345</name>
</gene>
<reference evidence="3" key="1">
    <citation type="submission" date="2021-06" db="EMBL/GenBank/DDBJ databases">
        <authorList>
            <person name="Kallberg Y."/>
            <person name="Tangrot J."/>
            <person name="Rosling A."/>
        </authorList>
    </citation>
    <scope>NUCLEOTIDE SEQUENCE</scope>
    <source>
        <strain evidence="3">UK204</strain>
    </source>
</reference>
<comment type="caution">
    <text evidence="3">The sequence shown here is derived from an EMBL/GenBank/DDBJ whole genome shotgun (WGS) entry which is preliminary data.</text>
</comment>
<proteinExistence type="predicted"/>
<dbReference type="PANTHER" id="PTHR47706">
    <property type="entry name" value="NMRA-LIKE FAMILY PROTEIN"/>
    <property type="match status" value="1"/>
</dbReference>
<name>A0A9N8YPU3_9GLOM</name>
<dbReference type="InterPro" id="IPR051609">
    <property type="entry name" value="NmrA/Isoflavone_reductase-like"/>
</dbReference>
<keyword evidence="4" id="KW-1185">Reference proteome</keyword>
<dbReference type="Gene3D" id="3.40.50.720">
    <property type="entry name" value="NAD(P)-binding Rossmann-like Domain"/>
    <property type="match status" value="1"/>
</dbReference>